<dbReference type="PANTHER" id="PTHR11835:SF34">
    <property type="entry name" value="ISOCITRATE DEHYDROGENASE [NAD] SUBUNIT ALPHA, MITOCHONDRIAL"/>
    <property type="match status" value="1"/>
</dbReference>
<comment type="cofactor">
    <cofactor evidence="1">
        <name>Mg(2+)</name>
        <dbReference type="ChEBI" id="CHEBI:18420"/>
    </cofactor>
</comment>
<keyword evidence="5" id="KW-0560">Oxidoreductase</keyword>
<evidence type="ECO:0000259" key="7">
    <source>
        <dbReference type="SMART" id="SM01329"/>
    </source>
</evidence>
<evidence type="ECO:0000256" key="6">
    <source>
        <dbReference type="ARBA" id="ARBA00023027"/>
    </source>
</evidence>
<dbReference type="Pfam" id="PF00180">
    <property type="entry name" value="Iso_dh"/>
    <property type="match status" value="1"/>
</dbReference>
<dbReference type="NCBIfam" id="TIGR02088">
    <property type="entry name" value="LEU3_arch"/>
    <property type="match status" value="1"/>
</dbReference>
<dbReference type="Proteomes" id="UP000619545">
    <property type="component" value="Unassembled WGS sequence"/>
</dbReference>
<protein>
    <submittedName>
        <fullName evidence="8">Isocitrate/isopropylmalate dehydrogenase family protein</fullName>
    </submittedName>
</protein>
<organism evidence="8 9">
    <name type="scientific">Methanopyrus kandleri</name>
    <dbReference type="NCBI Taxonomy" id="2320"/>
    <lineage>
        <taxon>Archaea</taxon>
        <taxon>Methanobacteriati</taxon>
        <taxon>Methanobacteriota</taxon>
        <taxon>Methanomada group</taxon>
        <taxon>Methanopyri</taxon>
        <taxon>Methanopyrales</taxon>
        <taxon>Methanopyraceae</taxon>
        <taxon>Methanopyrus</taxon>
    </lineage>
</organism>
<evidence type="ECO:0000256" key="2">
    <source>
        <dbReference type="ARBA" id="ARBA00007769"/>
    </source>
</evidence>
<dbReference type="SUPFAM" id="SSF53659">
    <property type="entry name" value="Isocitrate/Isopropylmalate dehydrogenase-like"/>
    <property type="match status" value="1"/>
</dbReference>
<dbReference type="EMBL" id="DUJS01000002">
    <property type="protein sequence ID" value="HII69990.1"/>
    <property type="molecule type" value="Genomic_DNA"/>
</dbReference>
<comment type="similarity">
    <text evidence="2">Belongs to the isocitrate and isopropylmalate dehydrogenases family.</text>
</comment>
<dbReference type="InterPro" id="IPR024084">
    <property type="entry name" value="IsoPropMal-DH-like_dom"/>
</dbReference>
<dbReference type="GO" id="GO:0051287">
    <property type="term" value="F:NAD binding"/>
    <property type="evidence" value="ECO:0007669"/>
    <property type="project" value="InterPro"/>
</dbReference>
<dbReference type="PANTHER" id="PTHR11835">
    <property type="entry name" value="DECARBOXYLATING DEHYDROGENASES-ISOCITRATE, ISOPROPYLMALATE, TARTRATE"/>
    <property type="match status" value="1"/>
</dbReference>
<dbReference type="GeneID" id="1476883"/>
<dbReference type="RefSeq" id="WP_011019151.1">
    <property type="nucleotide sequence ID" value="NZ_DUJS01000002.1"/>
</dbReference>
<feature type="domain" description="Isopropylmalate dehydrogenase-like" evidence="7">
    <location>
        <begin position="4"/>
        <end position="326"/>
    </location>
</feature>
<evidence type="ECO:0000256" key="4">
    <source>
        <dbReference type="ARBA" id="ARBA00022842"/>
    </source>
</evidence>
<gene>
    <name evidence="8" type="ORF">HA336_01995</name>
</gene>
<dbReference type="Gene3D" id="3.40.718.10">
    <property type="entry name" value="Isopropylmalate Dehydrogenase"/>
    <property type="match status" value="1"/>
</dbReference>
<sequence>MAYKIAVIPGDGIGPEVIEAALHVIEPLIDAEFVEGEAGDECAEKHGDPLPEDTLELCHEADAILFGAAGETAADVIVRLRQELDLYANIRPVRGFPGLRELTGEPYVRDDVDFVIVRENTEGLYSGIEGRFRDTAYTLRIITEEGTRRIAEVACDLAEERGSNTVTCVHKANVMRETCGLFREVCKEVVESRGLEFEEYYVDAAAMFMITEPERFDVVVTPNMFGDILSDEAAALVGGLGLAPSGNVGDRHGLFEPVHGSAPDIAGKGIANPFATILSAVMMLEWLGEDEAAEAVREAVGEAIREGVVTPDLGGDKKTMEVAEFVREAALNRVQ</sequence>
<evidence type="ECO:0000256" key="1">
    <source>
        <dbReference type="ARBA" id="ARBA00001946"/>
    </source>
</evidence>
<keyword evidence="6" id="KW-0520">NAD</keyword>
<dbReference type="GO" id="GO:0003862">
    <property type="term" value="F:3-isopropylmalate dehydrogenase activity"/>
    <property type="evidence" value="ECO:0007669"/>
    <property type="project" value="InterPro"/>
</dbReference>
<dbReference type="GO" id="GO:0009098">
    <property type="term" value="P:L-leucine biosynthetic process"/>
    <property type="evidence" value="ECO:0007669"/>
    <property type="project" value="InterPro"/>
</dbReference>
<dbReference type="GO" id="GO:0000287">
    <property type="term" value="F:magnesium ion binding"/>
    <property type="evidence" value="ECO:0007669"/>
    <property type="project" value="InterPro"/>
</dbReference>
<evidence type="ECO:0000256" key="3">
    <source>
        <dbReference type="ARBA" id="ARBA00022723"/>
    </source>
</evidence>
<accession>A0A832T1G5</accession>
<comment type="caution">
    <text evidence="8">The sequence shown here is derived from an EMBL/GenBank/DDBJ whole genome shotgun (WGS) entry which is preliminary data.</text>
</comment>
<keyword evidence="4" id="KW-0460">Magnesium</keyword>
<dbReference type="PROSITE" id="PS00470">
    <property type="entry name" value="IDH_IMDH"/>
    <property type="match status" value="1"/>
</dbReference>
<dbReference type="AlphaFoldDB" id="A0A832T1G5"/>
<evidence type="ECO:0000313" key="9">
    <source>
        <dbReference type="Proteomes" id="UP000619545"/>
    </source>
</evidence>
<keyword evidence="3" id="KW-0479">Metal-binding</keyword>
<dbReference type="SMART" id="SM01329">
    <property type="entry name" value="Iso_dh"/>
    <property type="match status" value="1"/>
</dbReference>
<dbReference type="GO" id="GO:0019298">
    <property type="term" value="P:coenzyme B biosynthetic process"/>
    <property type="evidence" value="ECO:0007669"/>
    <property type="project" value="UniProtKB-ARBA"/>
</dbReference>
<proteinExistence type="inferred from homology"/>
<dbReference type="GO" id="GO:0006099">
    <property type="term" value="P:tricarboxylic acid cycle"/>
    <property type="evidence" value="ECO:0007669"/>
    <property type="project" value="TreeGrafter"/>
</dbReference>
<name>A0A832T1G5_9EURY</name>
<evidence type="ECO:0000313" key="8">
    <source>
        <dbReference type="EMBL" id="HII69990.1"/>
    </source>
</evidence>
<reference evidence="8" key="1">
    <citation type="journal article" date="2020" name="bioRxiv">
        <title>A rank-normalized archaeal taxonomy based on genome phylogeny resolves widespread incomplete and uneven classifications.</title>
        <authorList>
            <person name="Rinke C."/>
            <person name="Chuvochina M."/>
            <person name="Mussig A.J."/>
            <person name="Chaumeil P.-A."/>
            <person name="Waite D.W."/>
            <person name="Whitman W.B."/>
            <person name="Parks D.H."/>
            <person name="Hugenholtz P."/>
        </authorList>
    </citation>
    <scope>NUCLEOTIDE SEQUENCE</scope>
    <source>
        <strain evidence="8">UBA8853</strain>
    </source>
</reference>
<dbReference type="FunFam" id="3.40.718.10:FF:000019">
    <property type="entry name" value="Homoisocitrate dehydrogenase"/>
    <property type="match status" value="1"/>
</dbReference>
<evidence type="ECO:0000256" key="5">
    <source>
        <dbReference type="ARBA" id="ARBA00023002"/>
    </source>
</evidence>
<dbReference type="InterPro" id="IPR011828">
    <property type="entry name" value="LEU3_arc"/>
</dbReference>
<dbReference type="InterPro" id="IPR019818">
    <property type="entry name" value="IsoCit/isopropylmalate_DH_CS"/>
</dbReference>
<dbReference type="GO" id="GO:0006102">
    <property type="term" value="P:isocitrate metabolic process"/>
    <property type="evidence" value="ECO:0007669"/>
    <property type="project" value="TreeGrafter"/>
</dbReference>
<dbReference type="OMA" id="TCAHKAN"/>
<dbReference type="GO" id="GO:0004449">
    <property type="term" value="F:isocitrate dehydrogenase (NAD+) activity"/>
    <property type="evidence" value="ECO:0007669"/>
    <property type="project" value="TreeGrafter"/>
</dbReference>